<feature type="signal peptide" evidence="1">
    <location>
        <begin position="1"/>
        <end position="22"/>
    </location>
</feature>
<dbReference type="PROSITE" id="PS51257">
    <property type="entry name" value="PROKAR_LIPOPROTEIN"/>
    <property type="match status" value="1"/>
</dbReference>
<name>A0A0S2HWI7_9BACT</name>
<proteinExistence type="predicted"/>
<sequence precursor="true">MKFQNQLKAFVLVALMSLTFVACEEDSETYEVRVRNGAYSEALGVVPTKYNITELKVGGKTVENVDYGEFSDYFDIESGKEYNISISYDVYLYNADTQAWQFDASYSDDLGGEEWGTGECNPQRITITIKELLGVAAGANYEVFCDD</sequence>
<dbReference type="Proteomes" id="UP000064893">
    <property type="component" value="Chromosome"/>
</dbReference>
<reference evidence="2 3" key="1">
    <citation type="submission" date="2015-11" db="EMBL/GenBank/DDBJ databases">
        <title>Description and complete genome sequence of a novel strain predominating in hypersaline microbial mats and representing a new family of the Bacteriodetes phylum.</title>
        <authorList>
            <person name="Spring S."/>
            <person name="Bunk B."/>
            <person name="Sproer C."/>
            <person name="Klenk H.-P."/>
        </authorList>
    </citation>
    <scope>NUCLEOTIDE SEQUENCE [LARGE SCALE GENOMIC DNA]</scope>
    <source>
        <strain evidence="2 3">L21-Spi-D4</strain>
    </source>
</reference>
<dbReference type="EMBL" id="CP013118">
    <property type="protein sequence ID" value="ALO14433.1"/>
    <property type="molecule type" value="Genomic_DNA"/>
</dbReference>
<evidence type="ECO:0000256" key="1">
    <source>
        <dbReference type="SAM" id="SignalP"/>
    </source>
</evidence>
<keyword evidence="1" id="KW-0732">Signal</keyword>
<accession>A0A0S2HWI7</accession>
<gene>
    <name evidence="2" type="ORF">L21SP5_00762</name>
</gene>
<feature type="chain" id="PRO_5006599173" description="DUF4377 domain-containing protein" evidence="1">
    <location>
        <begin position="23"/>
        <end position="147"/>
    </location>
</feature>
<evidence type="ECO:0000313" key="3">
    <source>
        <dbReference type="Proteomes" id="UP000064893"/>
    </source>
</evidence>
<organism evidence="2 3">
    <name type="scientific">Salinivirga cyanobacteriivorans</name>
    <dbReference type="NCBI Taxonomy" id="1307839"/>
    <lineage>
        <taxon>Bacteria</taxon>
        <taxon>Pseudomonadati</taxon>
        <taxon>Bacteroidota</taxon>
        <taxon>Bacteroidia</taxon>
        <taxon>Bacteroidales</taxon>
        <taxon>Salinivirgaceae</taxon>
        <taxon>Salinivirga</taxon>
    </lineage>
</organism>
<evidence type="ECO:0000313" key="2">
    <source>
        <dbReference type="EMBL" id="ALO14433.1"/>
    </source>
</evidence>
<dbReference type="RefSeq" id="WP_057951981.1">
    <property type="nucleotide sequence ID" value="NZ_CP013118.1"/>
</dbReference>
<protein>
    <recommendedName>
        <fullName evidence="4">DUF4377 domain-containing protein</fullName>
    </recommendedName>
</protein>
<dbReference type="KEGG" id="blq:L21SP5_00762"/>
<dbReference type="AlphaFoldDB" id="A0A0S2HWI7"/>
<dbReference type="OrthoDB" id="713598at2"/>
<keyword evidence="3" id="KW-1185">Reference proteome</keyword>
<evidence type="ECO:0008006" key="4">
    <source>
        <dbReference type="Google" id="ProtNLM"/>
    </source>
</evidence>